<dbReference type="PANTHER" id="PTHR38011:SF7">
    <property type="entry name" value="2,5-DIAMINO-6-RIBOSYLAMINO-4(3H)-PYRIMIDINONE 5'-PHOSPHATE REDUCTASE"/>
    <property type="match status" value="1"/>
</dbReference>
<name>A0A4R6KM56_9ACTN</name>
<keyword evidence="6" id="KW-1185">Reference proteome</keyword>
<evidence type="ECO:0000313" key="5">
    <source>
        <dbReference type="EMBL" id="TDO52301.1"/>
    </source>
</evidence>
<evidence type="ECO:0000256" key="1">
    <source>
        <dbReference type="ARBA" id="ARBA00005104"/>
    </source>
</evidence>
<evidence type="ECO:0000256" key="2">
    <source>
        <dbReference type="ARBA" id="ARBA00022857"/>
    </source>
</evidence>
<dbReference type="EMBL" id="SNWQ01000002">
    <property type="protein sequence ID" value="TDO52301.1"/>
    <property type="molecule type" value="Genomic_DNA"/>
</dbReference>
<evidence type="ECO:0000313" key="6">
    <source>
        <dbReference type="Proteomes" id="UP000295388"/>
    </source>
</evidence>
<gene>
    <name evidence="5" type="ORF">EV643_102138</name>
</gene>
<feature type="domain" description="Bacterial bifunctional deaminase-reductase C-terminal" evidence="4">
    <location>
        <begin position="30"/>
        <end position="238"/>
    </location>
</feature>
<protein>
    <submittedName>
        <fullName evidence="5">Riboflavin biosynthesis pyrimidine reductase</fullName>
    </submittedName>
</protein>
<organism evidence="5 6">
    <name type="scientific">Kribbella caucasensis</name>
    <dbReference type="NCBI Taxonomy" id="2512215"/>
    <lineage>
        <taxon>Bacteria</taxon>
        <taxon>Bacillati</taxon>
        <taxon>Actinomycetota</taxon>
        <taxon>Actinomycetes</taxon>
        <taxon>Propionibacteriales</taxon>
        <taxon>Kribbellaceae</taxon>
        <taxon>Kribbella</taxon>
    </lineage>
</organism>
<sequence>MREPRVIRRLSELTEAEVIAAYQVDDRSRPHLRSNFVTSLDGAVELEGKSKALSSKSDQEIFGKLRMLSDVVLVGAGTVRIEGYNPLRLGAARREWRLANGLAENPTLAIVSSRLNLDPTAPFLAEAPVRPIVFTQVAAPALLRDALAEVADVVVCGEAGVDLRAVVQTLVERGLPQILSEGGPHLLGALTEADLVDEMCLSLAPLLAGPGSGRITAGPTATSTRAFALHSALAADDGYLFLRYLRES</sequence>
<dbReference type="Pfam" id="PF01872">
    <property type="entry name" value="RibD_C"/>
    <property type="match status" value="1"/>
</dbReference>
<dbReference type="RefSeq" id="WP_238165362.1">
    <property type="nucleotide sequence ID" value="NZ_SNWQ01000002.1"/>
</dbReference>
<evidence type="ECO:0000259" key="4">
    <source>
        <dbReference type="Pfam" id="PF01872"/>
    </source>
</evidence>
<keyword evidence="3" id="KW-0560">Oxidoreductase</keyword>
<dbReference type="PANTHER" id="PTHR38011">
    <property type="entry name" value="DIHYDROFOLATE REDUCTASE FAMILY PROTEIN (AFU_ORTHOLOGUE AFUA_8G06820)"/>
    <property type="match status" value="1"/>
</dbReference>
<dbReference type="Gene3D" id="3.40.430.10">
    <property type="entry name" value="Dihydrofolate Reductase, subunit A"/>
    <property type="match status" value="1"/>
</dbReference>
<dbReference type="Proteomes" id="UP000295388">
    <property type="component" value="Unassembled WGS sequence"/>
</dbReference>
<reference evidence="5 6" key="1">
    <citation type="submission" date="2019-03" db="EMBL/GenBank/DDBJ databases">
        <title>Genomic Encyclopedia of Type Strains, Phase III (KMG-III): the genomes of soil and plant-associated and newly described type strains.</title>
        <authorList>
            <person name="Whitman W."/>
        </authorList>
    </citation>
    <scope>NUCLEOTIDE SEQUENCE [LARGE SCALE GENOMIC DNA]</scope>
    <source>
        <strain evidence="5 6">VKM Ac-2527</strain>
    </source>
</reference>
<dbReference type="InterPro" id="IPR050765">
    <property type="entry name" value="Riboflavin_Biosynth_HTPR"/>
</dbReference>
<evidence type="ECO:0000256" key="3">
    <source>
        <dbReference type="ARBA" id="ARBA00023002"/>
    </source>
</evidence>
<dbReference type="SUPFAM" id="SSF53597">
    <property type="entry name" value="Dihydrofolate reductase-like"/>
    <property type="match status" value="1"/>
</dbReference>
<accession>A0A4R6KM56</accession>
<keyword evidence="2" id="KW-0521">NADP</keyword>
<dbReference type="GO" id="GO:0009231">
    <property type="term" value="P:riboflavin biosynthetic process"/>
    <property type="evidence" value="ECO:0007669"/>
    <property type="project" value="InterPro"/>
</dbReference>
<dbReference type="InterPro" id="IPR024072">
    <property type="entry name" value="DHFR-like_dom_sf"/>
</dbReference>
<dbReference type="AlphaFoldDB" id="A0A4R6KM56"/>
<dbReference type="GO" id="GO:0008703">
    <property type="term" value="F:5-amino-6-(5-phosphoribosylamino)uracil reductase activity"/>
    <property type="evidence" value="ECO:0007669"/>
    <property type="project" value="InterPro"/>
</dbReference>
<proteinExistence type="predicted"/>
<comment type="caution">
    <text evidence="5">The sequence shown here is derived from an EMBL/GenBank/DDBJ whole genome shotgun (WGS) entry which is preliminary data.</text>
</comment>
<dbReference type="InterPro" id="IPR002734">
    <property type="entry name" value="RibDG_C"/>
</dbReference>
<comment type="pathway">
    <text evidence="1">Cofactor biosynthesis; riboflavin biosynthesis.</text>
</comment>
<dbReference type="NCBIfam" id="NF010663">
    <property type="entry name" value="PRK14059.1-1"/>
    <property type="match status" value="1"/>
</dbReference>